<name>A0ABV5J5Z8_9BACT</name>
<dbReference type="PANTHER" id="PTHR30565:SF9">
    <property type="entry name" value="PROTEIN YCIF"/>
    <property type="match status" value="1"/>
</dbReference>
<evidence type="ECO:0000313" key="2">
    <source>
        <dbReference type="Proteomes" id="UP001589654"/>
    </source>
</evidence>
<gene>
    <name evidence="1" type="ORF">ACFFUR_10475</name>
</gene>
<dbReference type="RefSeq" id="WP_290246513.1">
    <property type="nucleotide sequence ID" value="NZ_JAUFQT010000001.1"/>
</dbReference>
<dbReference type="PANTHER" id="PTHR30565">
    <property type="entry name" value="PROTEIN YCIF"/>
    <property type="match status" value="1"/>
</dbReference>
<reference evidence="1 2" key="1">
    <citation type="submission" date="2024-09" db="EMBL/GenBank/DDBJ databases">
        <authorList>
            <person name="Sun Q."/>
            <person name="Mori K."/>
        </authorList>
    </citation>
    <scope>NUCLEOTIDE SEQUENCE [LARGE SCALE GENOMIC DNA]</scope>
    <source>
        <strain evidence="1 2">CECT 7682</strain>
    </source>
</reference>
<dbReference type="InterPro" id="IPR047114">
    <property type="entry name" value="YciF"/>
</dbReference>
<accession>A0ABV5J5Z8</accession>
<dbReference type="InterPro" id="IPR012347">
    <property type="entry name" value="Ferritin-like"/>
</dbReference>
<dbReference type="SUPFAM" id="SSF47240">
    <property type="entry name" value="Ferritin-like"/>
    <property type="match status" value="1"/>
</dbReference>
<dbReference type="EMBL" id="JBHMEW010000059">
    <property type="protein sequence ID" value="MFB9212232.1"/>
    <property type="molecule type" value="Genomic_DNA"/>
</dbReference>
<evidence type="ECO:0000313" key="1">
    <source>
        <dbReference type="EMBL" id="MFB9212232.1"/>
    </source>
</evidence>
<organism evidence="1 2">
    <name type="scientific">Echinicola jeungdonensis</name>
    <dbReference type="NCBI Taxonomy" id="709343"/>
    <lineage>
        <taxon>Bacteria</taxon>
        <taxon>Pseudomonadati</taxon>
        <taxon>Bacteroidota</taxon>
        <taxon>Cytophagia</taxon>
        <taxon>Cytophagales</taxon>
        <taxon>Cyclobacteriaceae</taxon>
        <taxon>Echinicola</taxon>
    </lineage>
</organism>
<sequence>MQNITTLTHLFIEQAREIYDAEVQQLEVIKEILPKINSPELKQLVTHHIDQIKLQKERLEKVFAEEDELSSGEQNQVMAALIKELIEIMNRSADSKVRDAGLIGSLQQIKHFEMAAYGTLCAFAKTLKKIEEANALHHNLEEEKGMDAQLSHLARNTINKEALSTLIL</sequence>
<dbReference type="InterPro" id="IPR010287">
    <property type="entry name" value="DUF892_YciF-like"/>
</dbReference>
<comment type="caution">
    <text evidence="1">The sequence shown here is derived from an EMBL/GenBank/DDBJ whole genome shotgun (WGS) entry which is preliminary data.</text>
</comment>
<dbReference type="Proteomes" id="UP001589654">
    <property type="component" value="Unassembled WGS sequence"/>
</dbReference>
<proteinExistence type="predicted"/>
<protein>
    <submittedName>
        <fullName evidence="1">Ferritin-like domain-containing protein</fullName>
    </submittedName>
</protein>
<dbReference type="Pfam" id="PF05974">
    <property type="entry name" value="DUF892"/>
    <property type="match status" value="1"/>
</dbReference>
<keyword evidence="2" id="KW-1185">Reference proteome</keyword>
<dbReference type="InterPro" id="IPR009078">
    <property type="entry name" value="Ferritin-like_SF"/>
</dbReference>
<dbReference type="Gene3D" id="1.20.1260.10">
    <property type="match status" value="1"/>
</dbReference>